<dbReference type="EMBL" id="ML003542">
    <property type="protein sequence ID" value="RKP33813.1"/>
    <property type="molecule type" value="Genomic_DNA"/>
</dbReference>
<name>A0A4P9ZL14_9FUNG</name>
<evidence type="ECO:0000313" key="3">
    <source>
        <dbReference type="EMBL" id="RKP33813.1"/>
    </source>
</evidence>
<feature type="region of interest" description="Disordered" evidence="1">
    <location>
        <begin position="199"/>
        <end position="256"/>
    </location>
</feature>
<evidence type="ECO:0000313" key="4">
    <source>
        <dbReference type="Proteomes" id="UP000268162"/>
    </source>
</evidence>
<proteinExistence type="predicted"/>
<evidence type="ECO:0000256" key="1">
    <source>
        <dbReference type="SAM" id="MobiDB-lite"/>
    </source>
</evidence>
<feature type="chain" id="PRO_5020919683" evidence="2">
    <location>
        <begin position="21"/>
        <end position="256"/>
    </location>
</feature>
<keyword evidence="2" id="KW-0732">Signal</keyword>
<keyword evidence="4" id="KW-1185">Reference proteome</keyword>
<organism evidence="3 4">
    <name type="scientific">Dimargaris cristalligena</name>
    <dbReference type="NCBI Taxonomy" id="215637"/>
    <lineage>
        <taxon>Eukaryota</taxon>
        <taxon>Fungi</taxon>
        <taxon>Fungi incertae sedis</taxon>
        <taxon>Zoopagomycota</taxon>
        <taxon>Kickxellomycotina</taxon>
        <taxon>Dimargaritomycetes</taxon>
        <taxon>Dimargaritales</taxon>
        <taxon>Dimargaritaceae</taxon>
        <taxon>Dimargaris</taxon>
    </lineage>
</organism>
<feature type="compositionally biased region" description="Polar residues" evidence="1">
    <location>
        <begin position="239"/>
        <end position="248"/>
    </location>
</feature>
<gene>
    <name evidence="3" type="ORF">BJ085DRAFT_32130</name>
</gene>
<sequence length="256" mass="27653">MRFTWTAVVGLFLVTEFGHSIISYAVPTPVKGKQVDSTDTCYSSIAWVMEILNENPTHLDDMFKYQAVFADNDYESTHSLYKSSFTESPATKLISTDGGQLDRPGLANVMGNSNSFQTKSNWTIVGYPMDGLPPVVGINGEGIEAPSVDNDDVRDSAQDSTDINDSFDLFQAWLNDEIWGDPSVGLPSSVGINWEVTGSPSVDNDDIGRNSVQDSTNGISSDSRHPMIGSEIPAAPSCDNKTALSPDTSPKLGCRI</sequence>
<reference evidence="4" key="1">
    <citation type="journal article" date="2018" name="Nat. Microbiol.">
        <title>Leveraging single-cell genomics to expand the fungal tree of life.</title>
        <authorList>
            <person name="Ahrendt S.R."/>
            <person name="Quandt C.A."/>
            <person name="Ciobanu D."/>
            <person name="Clum A."/>
            <person name="Salamov A."/>
            <person name="Andreopoulos B."/>
            <person name="Cheng J.F."/>
            <person name="Woyke T."/>
            <person name="Pelin A."/>
            <person name="Henrissat B."/>
            <person name="Reynolds N.K."/>
            <person name="Benny G.L."/>
            <person name="Smith M.E."/>
            <person name="James T.Y."/>
            <person name="Grigoriev I.V."/>
        </authorList>
    </citation>
    <scope>NUCLEOTIDE SEQUENCE [LARGE SCALE GENOMIC DNA]</scope>
    <source>
        <strain evidence="4">RSA 468</strain>
    </source>
</reference>
<dbReference type="Proteomes" id="UP000268162">
    <property type="component" value="Unassembled WGS sequence"/>
</dbReference>
<protein>
    <submittedName>
        <fullName evidence="3">Uncharacterized protein</fullName>
    </submittedName>
</protein>
<evidence type="ECO:0000256" key="2">
    <source>
        <dbReference type="SAM" id="SignalP"/>
    </source>
</evidence>
<feature type="signal peptide" evidence="2">
    <location>
        <begin position="1"/>
        <end position="20"/>
    </location>
</feature>
<feature type="compositionally biased region" description="Polar residues" evidence="1">
    <location>
        <begin position="210"/>
        <end position="221"/>
    </location>
</feature>
<accession>A0A4P9ZL14</accession>
<dbReference type="AlphaFoldDB" id="A0A4P9ZL14"/>